<name>X1UEK1_9ZZZZ</name>
<accession>X1UEK1</accession>
<reference evidence="2" key="1">
    <citation type="journal article" date="2014" name="Front. Microbiol.">
        <title>High frequency of phylogenetically diverse reductive dehalogenase-homologous genes in deep subseafloor sedimentary metagenomes.</title>
        <authorList>
            <person name="Kawai M."/>
            <person name="Futagami T."/>
            <person name="Toyoda A."/>
            <person name="Takaki Y."/>
            <person name="Nishi S."/>
            <person name="Hori S."/>
            <person name="Arai W."/>
            <person name="Tsubouchi T."/>
            <person name="Morono Y."/>
            <person name="Uchiyama I."/>
            <person name="Ito T."/>
            <person name="Fujiyama A."/>
            <person name="Inagaki F."/>
            <person name="Takami H."/>
        </authorList>
    </citation>
    <scope>NUCLEOTIDE SEQUENCE</scope>
    <source>
        <strain evidence="2">Expedition CK06-06</strain>
    </source>
</reference>
<evidence type="ECO:0000313" key="2">
    <source>
        <dbReference type="EMBL" id="GAI90774.1"/>
    </source>
</evidence>
<dbReference type="PANTHER" id="PTHR34610:SF3">
    <property type="entry name" value="SSL7007 PROTEIN"/>
    <property type="match status" value="1"/>
</dbReference>
<sequence>MIKVVADTNVYISAILFGGNSEEIRKLARESKIELLISENIIAEIAGVLKRKFNWFDWQISEVIKDIKSITTLITPISTLSVIKEDEPDNRVLECAIEGKADNIISGDVHHLQQK</sequence>
<dbReference type="PANTHER" id="PTHR34610">
    <property type="entry name" value="SSL7007 PROTEIN"/>
    <property type="match status" value="1"/>
</dbReference>
<evidence type="ECO:0000259" key="1">
    <source>
        <dbReference type="Pfam" id="PF13470"/>
    </source>
</evidence>
<comment type="caution">
    <text evidence="2">The sequence shown here is derived from an EMBL/GenBank/DDBJ whole genome shotgun (WGS) entry which is preliminary data.</text>
</comment>
<dbReference type="Pfam" id="PF13470">
    <property type="entry name" value="PIN_3"/>
    <property type="match status" value="1"/>
</dbReference>
<proteinExistence type="predicted"/>
<dbReference type="NCBIfam" id="TIGR00305">
    <property type="entry name" value="putative toxin-antitoxin system toxin component, PIN family"/>
    <property type="match status" value="1"/>
</dbReference>
<feature type="domain" description="PIN" evidence="1">
    <location>
        <begin position="3"/>
        <end position="110"/>
    </location>
</feature>
<dbReference type="InterPro" id="IPR002716">
    <property type="entry name" value="PIN_dom"/>
</dbReference>
<protein>
    <recommendedName>
        <fullName evidence="1">PIN domain-containing protein</fullName>
    </recommendedName>
</protein>
<dbReference type="AlphaFoldDB" id="X1UEK1"/>
<dbReference type="EMBL" id="BARW01016414">
    <property type="protein sequence ID" value="GAI90774.1"/>
    <property type="molecule type" value="Genomic_DNA"/>
</dbReference>
<dbReference type="SUPFAM" id="SSF88723">
    <property type="entry name" value="PIN domain-like"/>
    <property type="match status" value="1"/>
</dbReference>
<organism evidence="2">
    <name type="scientific">marine sediment metagenome</name>
    <dbReference type="NCBI Taxonomy" id="412755"/>
    <lineage>
        <taxon>unclassified sequences</taxon>
        <taxon>metagenomes</taxon>
        <taxon>ecological metagenomes</taxon>
    </lineage>
</organism>
<dbReference type="InterPro" id="IPR029060">
    <property type="entry name" value="PIN-like_dom_sf"/>
</dbReference>
<gene>
    <name evidence="2" type="ORF">S12H4_28593</name>
</gene>
<dbReference type="Gene3D" id="3.40.50.1010">
    <property type="entry name" value="5'-nuclease"/>
    <property type="match status" value="1"/>
</dbReference>
<dbReference type="InterPro" id="IPR002850">
    <property type="entry name" value="PIN_toxin-like"/>
</dbReference>